<dbReference type="SUPFAM" id="SSF53335">
    <property type="entry name" value="S-adenosyl-L-methionine-dependent methyltransferases"/>
    <property type="match status" value="1"/>
</dbReference>
<sequence>MTKYIEKLRTLATKLQNPLINQQAAEIIKIDQIVGQKAILPNPPAHLGFSKSTLQTLKTGNSAKEIGAVNGLINSFRQYLSINYGIWSLPNLAASQAIKNHYQVKTALEVMAGNAYWSKALSQTGIDCTATDSLEWAKSSQTGSDRFYPVENLSATEAVEKYRQVDLILASWSPNFGDADIQLVQAWRKFAPNAKLLFVGEYAGATNSPNFWQEVPLVSADEMWDINANFISFDFIDEEIFQVKA</sequence>
<keyword evidence="1" id="KW-0489">Methyltransferase</keyword>
<dbReference type="Proteomes" id="UP000677218">
    <property type="component" value="Unassembled WGS sequence"/>
</dbReference>
<dbReference type="GO" id="GO:0032259">
    <property type="term" value="P:methylation"/>
    <property type="evidence" value="ECO:0007669"/>
    <property type="project" value="UniProtKB-KW"/>
</dbReference>
<keyword evidence="1" id="KW-0808">Transferase</keyword>
<evidence type="ECO:0000313" key="2">
    <source>
        <dbReference type="Proteomes" id="UP000677218"/>
    </source>
</evidence>
<dbReference type="InterPro" id="IPR029063">
    <property type="entry name" value="SAM-dependent_MTases_sf"/>
</dbReference>
<dbReference type="AlphaFoldDB" id="A0A916QGR8"/>
<protein>
    <submittedName>
        <fullName evidence="1">SAM-dependent methyltransferase</fullName>
    </submittedName>
</protein>
<organism evidence="1 2">
    <name type="scientific">Lactobacillus corticis</name>
    <dbReference type="NCBI Taxonomy" id="2201249"/>
    <lineage>
        <taxon>Bacteria</taxon>
        <taxon>Bacillati</taxon>
        <taxon>Bacillota</taxon>
        <taxon>Bacilli</taxon>
        <taxon>Lactobacillales</taxon>
        <taxon>Lactobacillaceae</taxon>
        <taxon>Lactobacillus</taxon>
    </lineage>
</organism>
<name>A0A916QGR8_9LACO</name>
<proteinExistence type="predicted"/>
<reference evidence="1" key="1">
    <citation type="submission" date="2020-08" db="EMBL/GenBank/DDBJ databases">
        <title>Taxonomic study for Lactobacillus species isolated from hardwood bark.</title>
        <authorList>
            <person name="Tohno M."/>
            <person name="Tanizawa Y."/>
        </authorList>
    </citation>
    <scope>NUCLEOTIDE SEQUENCE</scope>
    <source>
        <strain evidence="1">B40</strain>
    </source>
</reference>
<dbReference type="GO" id="GO:0008168">
    <property type="term" value="F:methyltransferase activity"/>
    <property type="evidence" value="ECO:0007669"/>
    <property type="project" value="UniProtKB-KW"/>
</dbReference>
<evidence type="ECO:0000313" key="1">
    <source>
        <dbReference type="EMBL" id="GFZ27041.1"/>
    </source>
</evidence>
<comment type="caution">
    <text evidence="1">The sequence shown here is derived from an EMBL/GenBank/DDBJ whole genome shotgun (WGS) entry which is preliminary data.</text>
</comment>
<keyword evidence="2" id="KW-1185">Reference proteome</keyword>
<dbReference type="EMBL" id="BMAY01000005">
    <property type="protein sequence ID" value="GFZ27041.1"/>
    <property type="molecule type" value="Genomic_DNA"/>
</dbReference>
<dbReference type="RefSeq" id="WP_212780735.1">
    <property type="nucleotide sequence ID" value="NZ_BMAY01000005.1"/>
</dbReference>
<gene>
    <name evidence="1" type="ORF">LCB40_09210</name>
</gene>
<accession>A0A916QGR8</accession>